<dbReference type="NCBIfam" id="TIGR00336">
    <property type="entry name" value="pyrE"/>
    <property type="match status" value="1"/>
</dbReference>
<dbReference type="InterPro" id="IPR029057">
    <property type="entry name" value="PRTase-like"/>
</dbReference>
<feature type="binding site" evidence="6">
    <location>
        <position position="94"/>
    </location>
    <ligand>
        <name>5-phospho-alpha-D-ribose 1-diphosphate</name>
        <dbReference type="ChEBI" id="CHEBI:58017"/>
        <note>ligand shared between dimeric partners</note>
    </ligand>
</feature>
<dbReference type="Pfam" id="PF00156">
    <property type="entry name" value="Pribosyltran"/>
    <property type="match status" value="1"/>
</dbReference>
<organism evidence="8 9">
    <name type="scientific">Bacillus salipaludis</name>
    <dbReference type="NCBI Taxonomy" id="2547811"/>
    <lineage>
        <taxon>Bacteria</taxon>
        <taxon>Bacillati</taxon>
        <taxon>Bacillota</taxon>
        <taxon>Bacilli</taxon>
        <taxon>Bacillales</taxon>
        <taxon>Bacillaceae</taxon>
        <taxon>Bacillus</taxon>
    </lineage>
</organism>
<feature type="binding site" evidence="6">
    <location>
        <position position="124"/>
    </location>
    <ligand>
        <name>orotate</name>
        <dbReference type="ChEBI" id="CHEBI:30839"/>
    </ligand>
</feature>
<dbReference type="EC" id="2.4.2.10" evidence="2 6"/>
<keyword evidence="5 6" id="KW-0665">Pyrimidine biosynthesis</keyword>
<comment type="caution">
    <text evidence="6">Lacks conserved residue(s) required for the propagation of feature annotation.</text>
</comment>
<feature type="binding site" evidence="6">
    <location>
        <position position="98"/>
    </location>
    <ligand>
        <name>5-phospho-alpha-D-ribose 1-diphosphate</name>
        <dbReference type="ChEBI" id="CHEBI:58017"/>
        <note>ligand shared between dimeric partners</note>
    </ligand>
</feature>
<feature type="domain" description="Phosphoribosyltransferase" evidence="7">
    <location>
        <begin position="45"/>
        <end position="155"/>
    </location>
</feature>
<dbReference type="Gene3D" id="3.40.50.2020">
    <property type="match status" value="1"/>
</dbReference>
<feature type="binding site" description="in other chain" evidence="6">
    <location>
        <begin position="120"/>
        <end position="128"/>
    </location>
    <ligand>
        <name>5-phospho-alpha-D-ribose 1-diphosphate</name>
        <dbReference type="ChEBI" id="CHEBI:58017"/>
        <note>ligand shared between dimeric partners</note>
    </ligand>
</feature>
<dbReference type="InterPro" id="IPR004467">
    <property type="entry name" value="Or_phspho_trans_dom"/>
</dbReference>
<dbReference type="EMBL" id="JBJHQH010000008">
    <property type="protein sequence ID" value="MFK9092364.1"/>
    <property type="molecule type" value="Genomic_DNA"/>
</dbReference>
<proteinExistence type="inferred from homology"/>
<dbReference type="GO" id="GO:0004588">
    <property type="term" value="F:orotate phosphoribosyltransferase activity"/>
    <property type="evidence" value="ECO:0007669"/>
    <property type="project" value="UniProtKB-EC"/>
</dbReference>
<dbReference type="InterPro" id="IPR023031">
    <property type="entry name" value="OPRT"/>
</dbReference>
<evidence type="ECO:0000256" key="5">
    <source>
        <dbReference type="ARBA" id="ARBA00022975"/>
    </source>
</evidence>
<evidence type="ECO:0000256" key="3">
    <source>
        <dbReference type="ARBA" id="ARBA00022676"/>
    </source>
</evidence>
<dbReference type="RefSeq" id="WP_406580959.1">
    <property type="nucleotide sequence ID" value="NZ_JBJHQH010000008.1"/>
</dbReference>
<comment type="caution">
    <text evidence="8">The sequence shown here is derived from an EMBL/GenBank/DDBJ whole genome shotgun (WGS) entry which is preliminary data.</text>
</comment>
<evidence type="ECO:0000313" key="8">
    <source>
        <dbReference type="EMBL" id="MFK9092364.1"/>
    </source>
</evidence>
<comment type="similarity">
    <text evidence="6">Belongs to the purine/pyrimidine phosphoribosyltransferase family. PyrE subfamily.</text>
</comment>
<gene>
    <name evidence="6 8" type="primary">pyrE</name>
    <name evidence="8" type="ORF">ACJEBI_12815</name>
</gene>
<evidence type="ECO:0000259" key="7">
    <source>
        <dbReference type="Pfam" id="PF00156"/>
    </source>
</evidence>
<evidence type="ECO:0000256" key="4">
    <source>
        <dbReference type="ARBA" id="ARBA00022679"/>
    </source>
</evidence>
<dbReference type="Proteomes" id="UP001623041">
    <property type="component" value="Unassembled WGS sequence"/>
</dbReference>
<dbReference type="CDD" id="cd06223">
    <property type="entry name" value="PRTases_typeI"/>
    <property type="match status" value="1"/>
</dbReference>
<comment type="catalytic activity">
    <reaction evidence="6">
        <text>orotidine 5'-phosphate + diphosphate = orotate + 5-phospho-alpha-D-ribose 1-diphosphate</text>
        <dbReference type="Rhea" id="RHEA:10380"/>
        <dbReference type="ChEBI" id="CHEBI:30839"/>
        <dbReference type="ChEBI" id="CHEBI:33019"/>
        <dbReference type="ChEBI" id="CHEBI:57538"/>
        <dbReference type="ChEBI" id="CHEBI:58017"/>
        <dbReference type="EC" id="2.4.2.10"/>
    </reaction>
</comment>
<protein>
    <recommendedName>
        <fullName evidence="2 6">Orotate phosphoribosyltransferase</fullName>
        <shortName evidence="6">OPRT</shortName>
        <shortName evidence="6">OPRTase</shortName>
        <ecNumber evidence="2 6">2.4.2.10</ecNumber>
    </recommendedName>
</protein>
<comment type="cofactor">
    <cofactor evidence="6">
        <name>Mg(2+)</name>
        <dbReference type="ChEBI" id="CHEBI:18420"/>
    </cofactor>
</comment>
<keyword evidence="6" id="KW-0460">Magnesium</keyword>
<dbReference type="SUPFAM" id="SSF53271">
    <property type="entry name" value="PRTase-like"/>
    <property type="match status" value="1"/>
</dbReference>
<comment type="function">
    <text evidence="6">Catalyzes the transfer of a ribosyl phosphate group from 5-phosphoribose 1-diphosphate to orotate, leading to the formation of orotidine monophosphate (OMP).</text>
</comment>
<comment type="subunit">
    <text evidence="6">Homodimer.</text>
</comment>
<evidence type="ECO:0000256" key="1">
    <source>
        <dbReference type="ARBA" id="ARBA00004889"/>
    </source>
</evidence>
<reference evidence="8 9" key="1">
    <citation type="submission" date="2024-11" db="EMBL/GenBank/DDBJ databases">
        <authorList>
            <person name="Lucas J.A."/>
        </authorList>
    </citation>
    <scope>NUCLEOTIDE SEQUENCE [LARGE SCALE GENOMIC DNA]</scope>
    <source>
        <strain evidence="8 9">Z 5.4</strain>
    </source>
</reference>
<evidence type="ECO:0000313" key="9">
    <source>
        <dbReference type="Proteomes" id="UP001623041"/>
    </source>
</evidence>
<dbReference type="PANTHER" id="PTHR19278">
    <property type="entry name" value="OROTATE PHOSPHORIBOSYLTRANSFERASE"/>
    <property type="match status" value="1"/>
</dbReference>
<accession>A0ABW8RHY5</accession>
<sequence>MKKEIAKNLLEINAVALKPQDPFTWTSGLKSPIYCDNRLTLSYPKVRREIAAGLQKLIEENFPETEVIAGTATAGIPHAAWVSELMDLPMCYVRSKAKGHGKGNQIEGKVNHGQKVVVVEDLISTGGSVITAVQALREVGCEVLGVVSIFTYGLEKGRQLLHENEIHSVSLTDFPTLIEVAISNGYVSPEDQESLILWSKDPSEWSKQFQETDSLIKSEIR</sequence>
<feature type="binding site" evidence="6">
    <location>
        <position position="100"/>
    </location>
    <ligand>
        <name>5-phospho-alpha-D-ribose 1-diphosphate</name>
        <dbReference type="ChEBI" id="CHEBI:58017"/>
        <note>ligand shared between dimeric partners</note>
    </ligand>
</feature>
<evidence type="ECO:0000256" key="2">
    <source>
        <dbReference type="ARBA" id="ARBA00011971"/>
    </source>
</evidence>
<dbReference type="PANTHER" id="PTHR19278:SF9">
    <property type="entry name" value="URIDINE 5'-MONOPHOSPHATE SYNTHASE"/>
    <property type="match status" value="1"/>
</dbReference>
<keyword evidence="9" id="KW-1185">Reference proteome</keyword>
<name>A0ABW8RHY5_9BACI</name>
<keyword evidence="3 6" id="KW-0328">Glycosyltransferase</keyword>
<dbReference type="HAMAP" id="MF_01208">
    <property type="entry name" value="PyrE"/>
    <property type="match status" value="1"/>
</dbReference>
<comment type="pathway">
    <text evidence="1 6">Pyrimidine metabolism; UMP biosynthesis via de novo pathway; UMP from orotate: step 1/2.</text>
</comment>
<keyword evidence="4 6" id="KW-0808">Transferase</keyword>
<evidence type="ECO:0000256" key="6">
    <source>
        <dbReference type="HAMAP-Rule" id="MF_01208"/>
    </source>
</evidence>
<dbReference type="InterPro" id="IPR000836">
    <property type="entry name" value="PRTase_dom"/>
</dbReference>